<comment type="caution">
    <text evidence="9">The sequence shown here is derived from an EMBL/GenBank/DDBJ whole genome shotgun (WGS) entry which is preliminary data.</text>
</comment>
<evidence type="ECO:0000313" key="9">
    <source>
        <dbReference type="EMBL" id="OIP98961.1"/>
    </source>
</evidence>
<evidence type="ECO:0000256" key="4">
    <source>
        <dbReference type="ARBA" id="ARBA00023172"/>
    </source>
</evidence>
<dbReference type="InterPro" id="IPR042242">
    <property type="entry name" value="RecO_C"/>
</dbReference>
<keyword evidence="3 7" id="KW-0227">DNA damage</keyword>
<evidence type="ECO:0000256" key="5">
    <source>
        <dbReference type="ARBA" id="ARBA00023204"/>
    </source>
</evidence>
<dbReference type="SUPFAM" id="SSF50249">
    <property type="entry name" value="Nucleic acid-binding proteins"/>
    <property type="match status" value="1"/>
</dbReference>
<dbReference type="Pfam" id="PF11967">
    <property type="entry name" value="RecO_N"/>
    <property type="match status" value="1"/>
</dbReference>
<dbReference type="InterPro" id="IPR012340">
    <property type="entry name" value="NA-bd_OB-fold"/>
</dbReference>
<dbReference type="PANTHER" id="PTHR33991:SF1">
    <property type="entry name" value="DNA REPAIR PROTEIN RECO"/>
    <property type="match status" value="1"/>
</dbReference>
<dbReference type="NCBIfam" id="TIGR00613">
    <property type="entry name" value="reco"/>
    <property type="match status" value="1"/>
</dbReference>
<evidence type="ECO:0000256" key="7">
    <source>
        <dbReference type="HAMAP-Rule" id="MF_00201"/>
    </source>
</evidence>
<name>A0A1J5IP64_9BACT</name>
<evidence type="ECO:0000256" key="2">
    <source>
        <dbReference type="ARBA" id="ARBA00021310"/>
    </source>
</evidence>
<proteinExistence type="inferred from homology"/>
<evidence type="ECO:0000259" key="8">
    <source>
        <dbReference type="Pfam" id="PF11967"/>
    </source>
</evidence>
<comment type="function">
    <text evidence="7">Involved in DNA repair and RecF pathway recombination.</text>
</comment>
<dbReference type="HAMAP" id="MF_00201">
    <property type="entry name" value="RecO"/>
    <property type="match status" value="1"/>
</dbReference>
<feature type="domain" description="DNA replication/recombination mediator RecO N-terminal" evidence="8">
    <location>
        <begin position="1"/>
        <end position="78"/>
    </location>
</feature>
<evidence type="ECO:0000313" key="10">
    <source>
        <dbReference type="Proteomes" id="UP000183245"/>
    </source>
</evidence>
<keyword evidence="5 7" id="KW-0234">DNA repair</keyword>
<comment type="similarity">
    <text evidence="1 7">Belongs to the RecO family.</text>
</comment>
<gene>
    <name evidence="7" type="primary">recO</name>
    <name evidence="9" type="ORF">AUK40_01000</name>
</gene>
<evidence type="ECO:0000256" key="6">
    <source>
        <dbReference type="ARBA" id="ARBA00033409"/>
    </source>
</evidence>
<dbReference type="EMBL" id="MNZT01000019">
    <property type="protein sequence ID" value="OIP98961.1"/>
    <property type="molecule type" value="Genomic_DNA"/>
</dbReference>
<dbReference type="GO" id="GO:0006310">
    <property type="term" value="P:DNA recombination"/>
    <property type="evidence" value="ECO:0007669"/>
    <property type="project" value="UniProtKB-UniRule"/>
</dbReference>
<dbReference type="Gene3D" id="1.20.1440.120">
    <property type="entry name" value="Recombination protein O, C-terminal domain"/>
    <property type="match status" value="1"/>
</dbReference>
<keyword evidence="4 7" id="KW-0233">DNA recombination</keyword>
<dbReference type="STRING" id="1817892.AUK40_01000"/>
<evidence type="ECO:0000256" key="1">
    <source>
        <dbReference type="ARBA" id="ARBA00007452"/>
    </source>
</evidence>
<sequence>MPNYTVEAVVLKRSDFGEKDRLLTLLSPSHGKIRAIAKGVRRPGSRQAGHLELFAHAKVYLAEGRNLDIITQAETLASHHLIRTDLGMLSLAYYIAELGDALSVEDEKNYPLFSLVKSAFSQIGGSVDHSSLITWFEMTLLDIIGYRPDLEHCAVCATPLGISAGICRDIGGLVCCNCTPHGGHLVSLSGQSMQGLRGVQLSSTWTASADSEAVREEMRLVARHFVTHVMQRELRAEQFMWNVQKLQAIPV</sequence>
<organism evidence="9 10">
    <name type="scientific">Candidatus Wirthbacteria bacterium CG2_30_54_11</name>
    <dbReference type="NCBI Taxonomy" id="1817892"/>
    <lineage>
        <taxon>Bacteria</taxon>
        <taxon>Candidatus Wirthbacteria</taxon>
    </lineage>
</organism>
<dbReference type="PANTHER" id="PTHR33991">
    <property type="entry name" value="DNA REPAIR PROTEIN RECO"/>
    <property type="match status" value="1"/>
</dbReference>
<dbReference type="SUPFAM" id="SSF57863">
    <property type="entry name" value="ArfGap/RecO-like zinc finger"/>
    <property type="match status" value="1"/>
</dbReference>
<dbReference type="GO" id="GO:0006302">
    <property type="term" value="P:double-strand break repair"/>
    <property type="evidence" value="ECO:0007669"/>
    <property type="project" value="TreeGrafter"/>
</dbReference>
<dbReference type="Gene3D" id="2.40.50.140">
    <property type="entry name" value="Nucleic acid-binding proteins"/>
    <property type="match status" value="1"/>
</dbReference>
<dbReference type="GO" id="GO:0043590">
    <property type="term" value="C:bacterial nucleoid"/>
    <property type="evidence" value="ECO:0007669"/>
    <property type="project" value="TreeGrafter"/>
</dbReference>
<dbReference type="Proteomes" id="UP000183245">
    <property type="component" value="Unassembled WGS sequence"/>
</dbReference>
<dbReference type="InterPro" id="IPR022572">
    <property type="entry name" value="DNA_rep/recomb_RecO_N"/>
</dbReference>
<dbReference type="InterPro" id="IPR037278">
    <property type="entry name" value="ARFGAP/RecO"/>
</dbReference>
<evidence type="ECO:0000256" key="3">
    <source>
        <dbReference type="ARBA" id="ARBA00022763"/>
    </source>
</evidence>
<dbReference type="AlphaFoldDB" id="A0A1J5IP64"/>
<reference evidence="9" key="1">
    <citation type="journal article" date="2016" name="Environ. Microbiol.">
        <title>Genomic resolution of a cold subsurface aquifer community provides metabolic insights for novel microbes adapted to high CO concentrations.</title>
        <authorList>
            <person name="Probst A.J."/>
            <person name="Castelle C.J."/>
            <person name="Singh A."/>
            <person name="Brown C.T."/>
            <person name="Anantharaman K."/>
            <person name="Sharon I."/>
            <person name="Hug L.A."/>
            <person name="Burstein D."/>
            <person name="Emerson J.B."/>
            <person name="Thomas B.C."/>
            <person name="Banfield J.F."/>
        </authorList>
    </citation>
    <scope>NUCLEOTIDE SEQUENCE [LARGE SCALE GENOMIC DNA]</scope>
    <source>
        <strain evidence="9">CG2_30_54_11</strain>
    </source>
</reference>
<dbReference type="InterPro" id="IPR003717">
    <property type="entry name" value="RecO"/>
</dbReference>
<protein>
    <recommendedName>
        <fullName evidence="2 7">DNA repair protein RecO</fullName>
    </recommendedName>
    <alternativeName>
        <fullName evidence="6 7">Recombination protein O</fullName>
    </alternativeName>
</protein>
<accession>A0A1J5IP64</accession>
<dbReference type="Pfam" id="PF02565">
    <property type="entry name" value="RecO_C"/>
    <property type="match status" value="1"/>
</dbReference>